<feature type="transmembrane region" description="Helical" evidence="1">
    <location>
        <begin position="12"/>
        <end position="31"/>
    </location>
</feature>
<protein>
    <submittedName>
        <fullName evidence="2">Uncharacterized protein</fullName>
    </submittedName>
</protein>
<evidence type="ECO:0000256" key="1">
    <source>
        <dbReference type="SAM" id="Phobius"/>
    </source>
</evidence>
<dbReference type="Proteomes" id="UP000177602">
    <property type="component" value="Unassembled WGS sequence"/>
</dbReference>
<dbReference type="AlphaFoldDB" id="A0A1F6V1B6"/>
<gene>
    <name evidence="2" type="ORF">A2818_00200</name>
</gene>
<reference evidence="2 3" key="1">
    <citation type="journal article" date="2016" name="Nat. Commun.">
        <title>Thousands of microbial genomes shed light on interconnected biogeochemical processes in an aquifer system.</title>
        <authorList>
            <person name="Anantharaman K."/>
            <person name="Brown C.T."/>
            <person name="Hug L.A."/>
            <person name="Sharon I."/>
            <person name="Castelle C.J."/>
            <person name="Probst A.J."/>
            <person name="Thomas B.C."/>
            <person name="Singh A."/>
            <person name="Wilkins M.J."/>
            <person name="Karaoz U."/>
            <person name="Brodie E.L."/>
            <person name="Williams K.H."/>
            <person name="Hubbard S.S."/>
            <person name="Banfield J.F."/>
        </authorList>
    </citation>
    <scope>NUCLEOTIDE SEQUENCE [LARGE SCALE GENOMIC DNA]</scope>
</reference>
<organism evidence="2 3">
    <name type="scientific">Candidatus Nomurabacteria bacterium RIFCSPHIGHO2_01_FULL_40_12</name>
    <dbReference type="NCBI Taxonomy" id="1801737"/>
    <lineage>
        <taxon>Bacteria</taxon>
        <taxon>Candidatus Nomuraibacteriota</taxon>
    </lineage>
</organism>
<evidence type="ECO:0000313" key="3">
    <source>
        <dbReference type="Proteomes" id="UP000177602"/>
    </source>
</evidence>
<evidence type="ECO:0000313" key="2">
    <source>
        <dbReference type="EMBL" id="OGI63214.1"/>
    </source>
</evidence>
<proteinExistence type="predicted"/>
<keyword evidence="1" id="KW-0812">Transmembrane</keyword>
<sequence length="278" mass="30318">MKNFIKEKPEVLLWTVLLFVICAVIFYPYVFSENGQTSNVFATSRGSGKPSSYTTPVYPTPTPYDMYQVISPSGGEQLTFGSLFPVKWDPTSTYTSATDVIVYIIPQNIDISVFAPVRFLTKSTPNDGSEDWMVNLPPGNYLMGVVSANAGGFSSSGGQFSVVVGDTPLGRINTTLPLNQSLSVLQPKGGEIWAKRSTHNIVWTGGKDDWLIDIYLMSKNDGRVHSAIFKKTSNDGIEAWTVPQYLSPGSYWIGVGCANCAPDTFGSEGYPIGTFDIK</sequence>
<dbReference type="EMBL" id="MFTN01000010">
    <property type="protein sequence ID" value="OGI63214.1"/>
    <property type="molecule type" value="Genomic_DNA"/>
</dbReference>
<keyword evidence="1" id="KW-1133">Transmembrane helix</keyword>
<name>A0A1F6V1B6_9BACT</name>
<comment type="caution">
    <text evidence="2">The sequence shown here is derived from an EMBL/GenBank/DDBJ whole genome shotgun (WGS) entry which is preliminary data.</text>
</comment>
<keyword evidence="1" id="KW-0472">Membrane</keyword>
<accession>A0A1F6V1B6</accession>